<protein>
    <recommendedName>
        <fullName evidence="1">DUF1214 domain-containing protein</fullName>
    </recommendedName>
</protein>
<organism evidence="2 3">
    <name type="scientific">Brevundimonas variabilis</name>
    <dbReference type="NCBI Taxonomy" id="74312"/>
    <lineage>
        <taxon>Bacteria</taxon>
        <taxon>Pseudomonadati</taxon>
        <taxon>Pseudomonadota</taxon>
        <taxon>Alphaproteobacteria</taxon>
        <taxon>Caulobacterales</taxon>
        <taxon>Caulobacteraceae</taxon>
        <taxon>Brevundimonas</taxon>
    </lineage>
</organism>
<keyword evidence="3" id="KW-1185">Reference proteome</keyword>
<name>A0A7W9CJG4_9CAUL</name>
<dbReference type="InterPro" id="IPR037049">
    <property type="entry name" value="DUF1214_C_sf"/>
</dbReference>
<evidence type="ECO:0000313" key="2">
    <source>
        <dbReference type="EMBL" id="MBB5746599.1"/>
    </source>
</evidence>
<proteinExistence type="predicted"/>
<dbReference type="InterPro" id="IPR012038">
    <property type="entry name" value="UCP009471"/>
</dbReference>
<dbReference type="SUPFAM" id="SSF160935">
    <property type="entry name" value="VPA0735-like"/>
    <property type="match status" value="1"/>
</dbReference>
<dbReference type="Pfam" id="PF06742">
    <property type="entry name" value="DUF1214"/>
    <property type="match status" value="1"/>
</dbReference>
<dbReference type="Proteomes" id="UP000545037">
    <property type="component" value="Unassembled WGS sequence"/>
</dbReference>
<dbReference type="Gene3D" id="2.60.120.600">
    <property type="entry name" value="Domain of unknown function DUF1214, C-terminal domain"/>
    <property type="match status" value="1"/>
</dbReference>
<dbReference type="PANTHER" id="PTHR36509">
    <property type="entry name" value="BLL3101 PROTEIN"/>
    <property type="match status" value="1"/>
</dbReference>
<dbReference type="PIRSF" id="PIRSF009471">
    <property type="entry name" value="UCP009471"/>
    <property type="match status" value="1"/>
</dbReference>
<dbReference type="InterPro" id="IPR010621">
    <property type="entry name" value="DUF1214"/>
</dbReference>
<dbReference type="PANTHER" id="PTHR36509:SF2">
    <property type="entry name" value="BLL3101 PROTEIN"/>
    <property type="match status" value="1"/>
</dbReference>
<feature type="domain" description="DUF1214" evidence="1">
    <location>
        <begin position="76"/>
        <end position="176"/>
    </location>
</feature>
<gene>
    <name evidence="2" type="ORF">GGR13_002203</name>
</gene>
<reference evidence="2 3" key="1">
    <citation type="submission" date="2020-08" db="EMBL/GenBank/DDBJ databases">
        <title>Genomic Encyclopedia of Type Strains, Phase IV (KMG-IV): sequencing the most valuable type-strain genomes for metagenomic binning, comparative biology and taxonomic classification.</title>
        <authorList>
            <person name="Goeker M."/>
        </authorList>
    </citation>
    <scope>NUCLEOTIDE SEQUENCE [LARGE SCALE GENOMIC DNA]</scope>
    <source>
        <strain evidence="2 3">DSM 4737</strain>
    </source>
</reference>
<evidence type="ECO:0000313" key="3">
    <source>
        <dbReference type="Proteomes" id="UP000545037"/>
    </source>
</evidence>
<dbReference type="AlphaFoldDB" id="A0A7W9CJG4"/>
<dbReference type="RefSeq" id="WP_183213548.1">
    <property type="nucleotide sequence ID" value="NZ_JACHOR010000003.1"/>
</dbReference>
<comment type="caution">
    <text evidence="2">The sequence shown here is derived from an EMBL/GenBank/DDBJ whole genome shotgun (WGS) entry which is preliminary data.</text>
</comment>
<evidence type="ECO:0000259" key="1">
    <source>
        <dbReference type="Pfam" id="PF06742"/>
    </source>
</evidence>
<sequence length="201" mass="22162">MTPNRRLRWLAPLVALVLALALGAASGLLVVMKGEQIGQSSHDHWLGNRGVGSTRADPWTRAIIARIGLLALNRSETIYFTRYRDDQGRAFRADCIYELSGADLPARWWSVTLYGEDDFLPPNDDGAFSIDATRTIRDASGRWRARIAMTRDGAPNWISSRAADGFDLSLRLYNPSPEALADETAIPFPAVTRLSCQGDDA</sequence>
<accession>A0A7W9CJG4</accession>
<dbReference type="EMBL" id="JACHOR010000003">
    <property type="protein sequence ID" value="MBB5746599.1"/>
    <property type="molecule type" value="Genomic_DNA"/>
</dbReference>